<evidence type="ECO:0000256" key="1">
    <source>
        <dbReference type="ARBA" id="ARBA00022630"/>
    </source>
</evidence>
<keyword evidence="1" id="KW-0285">Flavoprotein</keyword>
<sequence>MKTLVLFSSADHQGNTAKVLERVASLATLEIINIDKLTITPYNYPNQYPADDFYGLVERMLAADNLMFASPNYWHAPTAPMKALMDRITELTDVEKLKPKGRALAGKNGLVLTSSSGRDICPIFDQIFTMFFRYFDIHYSGKLNADCRDGIELDQHELERFIAQLKTHNLSG</sequence>
<evidence type="ECO:0000313" key="4">
    <source>
        <dbReference type="EMBL" id="ROV61742.1"/>
    </source>
</evidence>
<dbReference type="EMBL" id="RKIK01000006">
    <property type="protein sequence ID" value="ROV61742.1"/>
    <property type="molecule type" value="Genomic_DNA"/>
</dbReference>
<dbReference type="Proteomes" id="UP000278792">
    <property type="component" value="Unassembled WGS sequence"/>
</dbReference>
<dbReference type="RefSeq" id="WP_123780748.1">
    <property type="nucleotide sequence ID" value="NZ_RKIK01000006.1"/>
</dbReference>
<name>A0A3N3E4T4_9VIBR</name>
<dbReference type="InterPro" id="IPR005025">
    <property type="entry name" value="FMN_Rdtase-like_dom"/>
</dbReference>
<reference evidence="4 5" key="1">
    <citation type="submission" date="2018-11" db="EMBL/GenBank/DDBJ databases">
        <title>Vibrio ponticus strain CAIM 1751 pathogenic for the snapper Lutjanus guttatus.</title>
        <authorList>
            <person name="Soto-Rodriguez S."/>
            <person name="Lozano-Olvera R."/>
            <person name="Gomez-Gil B."/>
        </authorList>
    </citation>
    <scope>NUCLEOTIDE SEQUENCE [LARGE SCALE GENOMIC DNA]</scope>
    <source>
        <strain evidence="4 5">CAIM 1751</strain>
    </source>
</reference>
<evidence type="ECO:0000259" key="3">
    <source>
        <dbReference type="Pfam" id="PF03358"/>
    </source>
</evidence>
<dbReference type="SUPFAM" id="SSF52218">
    <property type="entry name" value="Flavoproteins"/>
    <property type="match status" value="1"/>
</dbReference>
<dbReference type="GO" id="GO:0016491">
    <property type="term" value="F:oxidoreductase activity"/>
    <property type="evidence" value="ECO:0007669"/>
    <property type="project" value="InterPro"/>
</dbReference>
<feature type="domain" description="NADPH-dependent FMN reductase-like" evidence="3">
    <location>
        <begin position="1"/>
        <end position="118"/>
    </location>
</feature>
<protein>
    <submittedName>
        <fullName evidence="4">NADPH-dependent oxidoreductase</fullName>
    </submittedName>
</protein>
<gene>
    <name evidence="4" type="ORF">EGH82_04060</name>
</gene>
<organism evidence="4 5">
    <name type="scientific">Vibrio ponticus</name>
    <dbReference type="NCBI Taxonomy" id="265668"/>
    <lineage>
        <taxon>Bacteria</taxon>
        <taxon>Pseudomonadati</taxon>
        <taxon>Pseudomonadota</taxon>
        <taxon>Gammaproteobacteria</taxon>
        <taxon>Vibrionales</taxon>
        <taxon>Vibrionaceae</taxon>
        <taxon>Vibrio</taxon>
    </lineage>
</organism>
<evidence type="ECO:0000256" key="2">
    <source>
        <dbReference type="ARBA" id="ARBA00022643"/>
    </source>
</evidence>
<dbReference type="PANTHER" id="PTHR43278:SF4">
    <property type="entry name" value="NAD(P)H-DEPENDENT FMN-CONTAINING OXIDOREDUCTASE YWQN-RELATED"/>
    <property type="match status" value="1"/>
</dbReference>
<dbReference type="InterPro" id="IPR029039">
    <property type="entry name" value="Flavoprotein-like_sf"/>
</dbReference>
<dbReference type="AlphaFoldDB" id="A0A3N3E4T4"/>
<keyword evidence="2" id="KW-0288">FMN</keyword>
<proteinExistence type="predicted"/>
<accession>A0A3N3E4T4</accession>
<dbReference type="Pfam" id="PF03358">
    <property type="entry name" value="FMN_red"/>
    <property type="match status" value="1"/>
</dbReference>
<comment type="caution">
    <text evidence="4">The sequence shown here is derived from an EMBL/GenBank/DDBJ whole genome shotgun (WGS) entry which is preliminary data.</text>
</comment>
<dbReference type="InterPro" id="IPR051796">
    <property type="entry name" value="ISF_SsuE-like"/>
</dbReference>
<dbReference type="Gene3D" id="3.40.50.360">
    <property type="match status" value="1"/>
</dbReference>
<dbReference type="PANTHER" id="PTHR43278">
    <property type="entry name" value="NAD(P)H-DEPENDENT FMN-CONTAINING OXIDOREDUCTASE YWQN-RELATED"/>
    <property type="match status" value="1"/>
</dbReference>
<evidence type="ECO:0000313" key="5">
    <source>
        <dbReference type="Proteomes" id="UP000278792"/>
    </source>
</evidence>